<comment type="caution">
    <text evidence="13">The sequence shown here is derived from an EMBL/GenBank/DDBJ whole genome shotgun (WGS) entry which is preliminary data.</text>
</comment>
<dbReference type="AlphaFoldDB" id="A0A916U0U9"/>
<keyword evidence="5 11" id="KW-0479">Metal-binding</keyword>
<evidence type="ECO:0000256" key="12">
    <source>
        <dbReference type="RuleBase" id="RU364037"/>
    </source>
</evidence>
<dbReference type="InterPro" id="IPR036390">
    <property type="entry name" value="WH_DNA-bd_sf"/>
</dbReference>
<dbReference type="EMBL" id="BMGG01000002">
    <property type="protein sequence ID" value="GGC55143.1"/>
    <property type="molecule type" value="Genomic_DNA"/>
</dbReference>
<dbReference type="SUPFAM" id="SSF46785">
    <property type="entry name" value="Winged helix' DNA-binding domain"/>
    <property type="match status" value="1"/>
</dbReference>
<evidence type="ECO:0000313" key="13">
    <source>
        <dbReference type="EMBL" id="GGC55143.1"/>
    </source>
</evidence>
<keyword evidence="9 12" id="KW-0238">DNA-binding</keyword>
<feature type="binding site" evidence="11">
    <location>
        <position position="102"/>
    </location>
    <ligand>
        <name>Zn(2+)</name>
        <dbReference type="ChEBI" id="CHEBI:29105"/>
    </ligand>
</feature>
<feature type="binding site" evidence="11">
    <location>
        <position position="105"/>
    </location>
    <ligand>
        <name>Zn(2+)</name>
        <dbReference type="ChEBI" id="CHEBI:29105"/>
    </ligand>
</feature>
<keyword evidence="6 11" id="KW-0862">Zinc</keyword>
<dbReference type="GO" id="GO:0003700">
    <property type="term" value="F:DNA-binding transcription factor activity"/>
    <property type="evidence" value="ECO:0007669"/>
    <property type="project" value="UniProtKB-UniRule"/>
</dbReference>
<comment type="subcellular location">
    <subcellularLocation>
        <location evidence="1 12">Cytoplasm</location>
    </subcellularLocation>
</comment>
<feature type="binding site" evidence="11">
    <location>
        <position position="142"/>
    </location>
    <ligand>
        <name>Zn(2+)</name>
        <dbReference type="ChEBI" id="CHEBI:29105"/>
    </ligand>
</feature>
<dbReference type="InterPro" id="IPR036388">
    <property type="entry name" value="WH-like_DNA-bd_sf"/>
</dbReference>
<dbReference type="Gene3D" id="1.10.10.10">
    <property type="entry name" value="Winged helix-like DNA-binding domain superfamily/Winged helix DNA-binding domain"/>
    <property type="match status" value="1"/>
</dbReference>
<dbReference type="PANTHER" id="PTHR33202:SF18">
    <property type="entry name" value="TRANSCRIPTIONAL REGULATOR FURA"/>
    <property type="match status" value="1"/>
</dbReference>
<keyword evidence="8 12" id="KW-0805">Transcription regulation</keyword>
<reference evidence="13" key="2">
    <citation type="submission" date="2020-09" db="EMBL/GenBank/DDBJ databases">
        <authorList>
            <person name="Sun Q."/>
            <person name="Zhou Y."/>
        </authorList>
    </citation>
    <scope>NUCLEOTIDE SEQUENCE</scope>
    <source>
        <strain evidence="13">CGMCC 1.12919</strain>
    </source>
</reference>
<evidence type="ECO:0000256" key="11">
    <source>
        <dbReference type="PIRSR" id="PIRSR602481-1"/>
    </source>
</evidence>
<evidence type="ECO:0000256" key="3">
    <source>
        <dbReference type="ARBA" id="ARBA00022490"/>
    </source>
</evidence>
<dbReference type="RefSeq" id="WP_188608284.1">
    <property type="nucleotide sequence ID" value="NZ_BMGG01000002.1"/>
</dbReference>
<dbReference type="GO" id="GO:0005737">
    <property type="term" value="C:cytoplasm"/>
    <property type="evidence" value="ECO:0007669"/>
    <property type="project" value="UniProtKB-SubCell"/>
</dbReference>
<keyword evidence="14" id="KW-1185">Reference proteome</keyword>
<keyword evidence="7 12" id="KW-0408">Iron</keyword>
<evidence type="ECO:0000256" key="8">
    <source>
        <dbReference type="ARBA" id="ARBA00023015"/>
    </source>
</evidence>
<dbReference type="Gene3D" id="3.30.1490.190">
    <property type="match status" value="1"/>
</dbReference>
<proteinExistence type="inferred from homology"/>
<dbReference type="GO" id="GO:0000976">
    <property type="term" value="F:transcription cis-regulatory region binding"/>
    <property type="evidence" value="ECO:0007669"/>
    <property type="project" value="TreeGrafter"/>
</dbReference>
<accession>A0A916U0U9</accession>
<evidence type="ECO:0000256" key="1">
    <source>
        <dbReference type="ARBA" id="ARBA00004496"/>
    </source>
</evidence>
<dbReference type="Proteomes" id="UP000637002">
    <property type="component" value="Unassembled WGS sequence"/>
</dbReference>
<evidence type="ECO:0000256" key="5">
    <source>
        <dbReference type="ARBA" id="ARBA00022723"/>
    </source>
</evidence>
<evidence type="ECO:0000256" key="9">
    <source>
        <dbReference type="ARBA" id="ARBA00023125"/>
    </source>
</evidence>
<keyword evidence="3 12" id="KW-0963">Cytoplasm</keyword>
<dbReference type="GO" id="GO:0045892">
    <property type="term" value="P:negative regulation of DNA-templated transcription"/>
    <property type="evidence" value="ECO:0007669"/>
    <property type="project" value="TreeGrafter"/>
</dbReference>
<evidence type="ECO:0000256" key="2">
    <source>
        <dbReference type="ARBA" id="ARBA00007957"/>
    </source>
</evidence>
<comment type="subunit">
    <text evidence="12">Homodimer.</text>
</comment>
<dbReference type="GO" id="GO:0008270">
    <property type="term" value="F:zinc ion binding"/>
    <property type="evidence" value="ECO:0007669"/>
    <property type="project" value="TreeGrafter"/>
</dbReference>
<name>A0A916U0U9_9HYPH</name>
<dbReference type="PANTHER" id="PTHR33202">
    <property type="entry name" value="ZINC UPTAKE REGULATION PROTEIN"/>
    <property type="match status" value="1"/>
</dbReference>
<dbReference type="Pfam" id="PF01475">
    <property type="entry name" value="FUR"/>
    <property type="match status" value="1"/>
</dbReference>
<evidence type="ECO:0000256" key="7">
    <source>
        <dbReference type="ARBA" id="ARBA00023004"/>
    </source>
</evidence>
<protein>
    <recommendedName>
        <fullName evidence="12">Ferric uptake regulation protein</fullName>
    </recommendedName>
</protein>
<evidence type="ECO:0000256" key="4">
    <source>
        <dbReference type="ARBA" id="ARBA00022491"/>
    </source>
</evidence>
<dbReference type="InterPro" id="IPR002481">
    <property type="entry name" value="FUR"/>
</dbReference>
<sequence>MQQSPGHPSHDDDWAQTLRAKGLRATAQRMAVLEFLHHHPHTDAEAIFQAVRCSLPTISLQAVHLIVLDLSGKGLIRRISLPDSASARYETRIEDNHHHIQCIRCGRIEDVDCIVGHAPCLEPHDNHGMRIIEASIVFRGVCQSCDAEFEEKDEHL</sequence>
<feature type="binding site" evidence="11">
    <location>
        <position position="145"/>
    </location>
    <ligand>
        <name>Zn(2+)</name>
        <dbReference type="ChEBI" id="CHEBI:29105"/>
    </ligand>
</feature>
<reference evidence="13" key="1">
    <citation type="journal article" date="2014" name="Int. J. Syst. Evol. Microbiol.">
        <title>Complete genome sequence of Corynebacterium casei LMG S-19264T (=DSM 44701T), isolated from a smear-ripened cheese.</title>
        <authorList>
            <consortium name="US DOE Joint Genome Institute (JGI-PGF)"/>
            <person name="Walter F."/>
            <person name="Albersmeier A."/>
            <person name="Kalinowski J."/>
            <person name="Ruckert C."/>
        </authorList>
    </citation>
    <scope>NUCLEOTIDE SEQUENCE</scope>
    <source>
        <strain evidence="13">CGMCC 1.12919</strain>
    </source>
</reference>
<organism evidence="13 14">
    <name type="scientific">Chelatococcus reniformis</name>
    <dbReference type="NCBI Taxonomy" id="1494448"/>
    <lineage>
        <taxon>Bacteria</taxon>
        <taxon>Pseudomonadati</taxon>
        <taxon>Pseudomonadota</taxon>
        <taxon>Alphaproteobacteria</taxon>
        <taxon>Hyphomicrobiales</taxon>
        <taxon>Chelatococcaceae</taxon>
        <taxon>Chelatococcus</taxon>
    </lineage>
</organism>
<keyword evidence="4 12" id="KW-0678">Repressor</keyword>
<evidence type="ECO:0000256" key="6">
    <source>
        <dbReference type="ARBA" id="ARBA00022833"/>
    </source>
</evidence>
<dbReference type="InterPro" id="IPR043135">
    <property type="entry name" value="Fur_C"/>
</dbReference>
<keyword evidence="10 12" id="KW-0804">Transcription</keyword>
<gene>
    <name evidence="12" type="primary">fur</name>
    <name evidence="13" type="ORF">GCM10010994_12560</name>
</gene>
<dbReference type="GO" id="GO:1900376">
    <property type="term" value="P:regulation of secondary metabolite biosynthetic process"/>
    <property type="evidence" value="ECO:0007669"/>
    <property type="project" value="TreeGrafter"/>
</dbReference>
<evidence type="ECO:0000256" key="10">
    <source>
        <dbReference type="ARBA" id="ARBA00023163"/>
    </source>
</evidence>
<evidence type="ECO:0000313" key="14">
    <source>
        <dbReference type="Proteomes" id="UP000637002"/>
    </source>
</evidence>
<comment type="cofactor">
    <cofactor evidence="11">
        <name>Zn(2+)</name>
        <dbReference type="ChEBI" id="CHEBI:29105"/>
    </cofactor>
    <text evidence="11">Binds 1 zinc ion per subunit.</text>
</comment>
<comment type="similarity">
    <text evidence="2 12">Belongs to the Fur family.</text>
</comment>
<dbReference type="CDD" id="cd07153">
    <property type="entry name" value="Fur_like"/>
    <property type="match status" value="1"/>
</dbReference>